<evidence type="ECO:0000313" key="3">
    <source>
        <dbReference type="Proteomes" id="UP000523447"/>
    </source>
</evidence>
<protein>
    <submittedName>
        <fullName evidence="2">Uncharacterized protein</fullName>
    </submittedName>
</protein>
<dbReference type="Proteomes" id="UP000523447">
    <property type="component" value="Unassembled WGS sequence"/>
</dbReference>
<sequence>MNPVRAAYPFARREGAATPPRSRQLDDPMAAMGVHGRQDQGGGAGPRGGLLLRG</sequence>
<comment type="caution">
    <text evidence="2">The sequence shown here is derived from an EMBL/GenBank/DDBJ whole genome shotgun (WGS) entry which is preliminary data.</text>
</comment>
<dbReference type="AlphaFoldDB" id="A0A7X6RJ78"/>
<dbReference type="RefSeq" id="WP_157171412.1">
    <property type="nucleotide sequence ID" value="NZ_CAWPHS010000009.1"/>
</dbReference>
<dbReference type="EMBL" id="JAAXPE010000017">
    <property type="protein sequence ID" value="NKY87383.1"/>
    <property type="molecule type" value="Genomic_DNA"/>
</dbReference>
<evidence type="ECO:0000313" key="2">
    <source>
        <dbReference type="EMBL" id="NKY87383.1"/>
    </source>
</evidence>
<evidence type="ECO:0000256" key="1">
    <source>
        <dbReference type="SAM" id="MobiDB-lite"/>
    </source>
</evidence>
<feature type="region of interest" description="Disordered" evidence="1">
    <location>
        <begin position="1"/>
        <end position="54"/>
    </location>
</feature>
<feature type="compositionally biased region" description="Gly residues" evidence="1">
    <location>
        <begin position="39"/>
        <end position="48"/>
    </location>
</feature>
<accession>A0A7X6RJ78</accession>
<reference evidence="2 3" key="1">
    <citation type="submission" date="2020-04" db="EMBL/GenBank/DDBJ databases">
        <title>MicrobeNet Type strains.</title>
        <authorList>
            <person name="Nicholson A.C."/>
        </authorList>
    </citation>
    <scope>NUCLEOTIDE SEQUENCE [LARGE SCALE GENOMIC DNA]</scope>
    <source>
        <strain evidence="2 3">DSM 44445</strain>
    </source>
</reference>
<organism evidence="2 3">
    <name type="scientific">Nocardia veterana</name>
    <dbReference type="NCBI Taxonomy" id="132249"/>
    <lineage>
        <taxon>Bacteria</taxon>
        <taxon>Bacillati</taxon>
        <taxon>Actinomycetota</taxon>
        <taxon>Actinomycetes</taxon>
        <taxon>Mycobacteriales</taxon>
        <taxon>Nocardiaceae</taxon>
        <taxon>Nocardia</taxon>
    </lineage>
</organism>
<gene>
    <name evidence="2" type="ORF">HGA07_17315</name>
</gene>
<proteinExistence type="predicted"/>
<keyword evidence="3" id="KW-1185">Reference proteome</keyword>
<name>A0A7X6RJ78_9NOCA</name>